<dbReference type="SUPFAM" id="SSF53448">
    <property type="entry name" value="Nucleotide-diphospho-sugar transferases"/>
    <property type="match status" value="1"/>
</dbReference>
<dbReference type="Gene3D" id="3.90.550.10">
    <property type="entry name" value="Spore Coat Polysaccharide Biosynthesis Protein SpsA, Chain A"/>
    <property type="match status" value="1"/>
</dbReference>
<sequence length="251" mass="27549">MTETANFPVTVSVITPARNAADVLARAVASVQAQTFADWEMIIVDDGSSDMTAALAQTLAQSDPRLQVLCHATGTGAAKARNTAIKAARGRYIAFLDADDAWVPEKLAQQLRVMRDRQAGLSYTGFMRLSASGQRQVQVPKRVTRAELLLGNCIGCSTVIYDRAMLGTVLMPDLPMRQDYALWLTLLARLPYAVGVDAPLVSLYTTPGSLSSNKWRAMRATWAMHHRHFETGPFLSALYVASHTLRRLRRG</sequence>
<evidence type="ECO:0000259" key="1">
    <source>
        <dbReference type="Pfam" id="PF00535"/>
    </source>
</evidence>
<dbReference type="PANTHER" id="PTHR22916:SF3">
    <property type="entry name" value="UDP-GLCNAC:BETAGAL BETA-1,3-N-ACETYLGLUCOSAMINYLTRANSFERASE-LIKE PROTEIN 1"/>
    <property type="match status" value="1"/>
</dbReference>
<dbReference type="InterPro" id="IPR001173">
    <property type="entry name" value="Glyco_trans_2-like"/>
</dbReference>
<name>A0A4P8EM48_9RHOB</name>
<dbReference type="EMBL" id="CP039967">
    <property type="protein sequence ID" value="QCO58157.1"/>
    <property type="molecule type" value="Genomic_DNA"/>
</dbReference>
<evidence type="ECO:0000313" key="3">
    <source>
        <dbReference type="Proteomes" id="UP000298631"/>
    </source>
</evidence>
<dbReference type="RefSeq" id="WP_137195964.1">
    <property type="nucleotide sequence ID" value="NZ_CP039967.1"/>
</dbReference>
<protein>
    <submittedName>
        <fullName evidence="2">Glycosyltransferase</fullName>
    </submittedName>
</protein>
<evidence type="ECO:0000313" key="2">
    <source>
        <dbReference type="EMBL" id="QCO58157.1"/>
    </source>
</evidence>
<dbReference type="OrthoDB" id="5291101at2"/>
<dbReference type="PANTHER" id="PTHR22916">
    <property type="entry name" value="GLYCOSYLTRANSFERASE"/>
    <property type="match status" value="1"/>
</dbReference>
<dbReference type="KEGG" id="pseb:EOK75_20590"/>
<dbReference type="Pfam" id="PF00535">
    <property type="entry name" value="Glycos_transf_2"/>
    <property type="match status" value="1"/>
</dbReference>
<dbReference type="InterPro" id="IPR029044">
    <property type="entry name" value="Nucleotide-diphossugar_trans"/>
</dbReference>
<keyword evidence="2" id="KW-0808">Transferase</keyword>
<organism evidence="2 3">
    <name type="scientific">Pseudorhodobacter turbinis</name>
    <dbReference type="NCBI Taxonomy" id="2500533"/>
    <lineage>
        <taxon>Bacteria</taxon>
        <taxon>Pseudomonadati</taxon>
        <taxon>Pseudomonadota</taxon>
        <taxon>Alphaproteobacteria</taxon>
        <taxon>Rhodobacterales</taxon>
        <taxon>Paracoccaceae</taxon>
        <taxon>Pseudorhodobacter</taxon>
    </lineage>
</organism>
<keyword evidence="3" id="KW-1185">Reference proteome</keyword>
<geneLocation type="plasmid" evidence="2 3">
    <name>unnamed3</name>
</geneLocation>
<keyword evidence="2" id="KW-0614">Plasmid</keyword>
<gene>
    <name evidence="2" type="ORF">EOK75_20590</name>
</gene>
<dbReference type="GO" id="GO:0016758">
    <property type="term" value="F:hexosyltransferase activity"/>
    <property type="evidence" value="ECO:0007669"/>
    <property type="project" value="UniProtKB-ARBA"/>
</dbReference>
<dbReference type="CDD" id="cd00761">
    <property type="entry name" value="Glyco_tranf_GTA_type"/>
    <property type="match status" value="1"/>
</dbReference>
<dbReference type="Proteomes" id="UP000298631">
    <property type="component" value="Plasmid unnamed3"/>
</dbReference>
<accession>A0A4P8EM48</accession>
<reference evidence="2 3" key="1">
    <citation type="submission" date="2019-05" db="EMBL/GenBank/DDBJ databases">
        <title>Pseudorhodobacter turbinis sp. nov., isolated from the gut of the Korean turban shell.</title>
        <authorList>
            <person name="Jeong Y.-S."/>
            <person name="Kang W.-R."/>
            <person name="Bae J.-W."/>
        </authorList>
    </citation>
    <scope>NUCLEOTIDE SEQUENCE [LARGE SCALE GENOMIC DNA]</scope>
    <source>
        <strain evidence="2 3">S12M18</strain>
        <plasmid evidence="2 3">unnamed3</plasmid>
    </source>
</reference>
<feature type="domain" description="Glycosyltransferase 2-like" evidence="1">
    <location>
        <begin position="12"/>
        <end position="128"/>
    </location>
</feature>
<dbReference type="AlphaFoldDB" id="A0A4P8EM48"/>
<proteinExistence type="predicted"/>